<dbReference type="EMBL" id="BQKY01000007">
    <property type="protein sequence ID" value="GJN90648.1"/>
    <property type="molecule type" value="Genomic_DNA"/>
</dbReference>
<dbReference type="SUPFAM" id="SSF53474">
    <property type="entry name" value="alpha/beta-Hydrolases"/>
    <property type="match status" value="1"/>
</dbReference>
<evidence type="ECO:0000313" key="6">
    <source>
        <dbReference type="Proteomes" id="UP001342314"/>
    </source>
</evidence>
<dbReference type="Pfam" id="PF05686">
    <property type="entry name" value="Glyco_transf_90"/>
    <property type="match status" value="1"/>
</dbReference>
<dbReference type="PROSITE" id="PS00122">
    <property type="entry name" value="CARBOXYLESTERASE_B_1"/>
    <property type="match status" value="1"/>
</dbReference>
<feature type="compositionally biased region" description="Basic and acidic residues" evidence="3">
    <location>
        <begin position="625"/>
        <end position="645"/>
    </location>
</feature>
<keyword evidence="2" id="KW-0378">Hydrolase</keyword>
<dbReference type="Pfam" id="PF00135">
    <property type="entry name" value="COesterase"/>
    <property type="match status" value="1"/>
</dbReference>
<feature type="compositionally biased region" description="Low complexity" evidence="3">
    <location>
        <begin position="701"/>
        <end position="712"/>
    </location>
</feature>
<proteinExistence type="inferred from homology"/>
<feature type="compositionally biased region" description="Low complexity" evidence="3">
    <location>
        <begin position="334"/>
        <end position="351"/>
    </location>
</feature>
<dbReference type="Gene3D" id="3.40.50.1820">
    <property type="entry name" value="alpha/beta hydrolase"/>
    <property type="match status" value="1"/>
</dbReference>
<dbReference type="Proteomes" id="UP001342314">
    <property type="component" value="Unassembled WGS sequence"/>
</dbReference>
<feature type="compositionally biased region" description="Polar residues" evidence="3">
    <location>
        <begin position="48"/>
        <end position="64"/>
    </location>
</feature>
<sequence>MPRKAKQPSSSHSSEIDELADDPALQPSPPDPSRLAKPRARSSRAKPKNSSAPICRTSSSTKPSLSRKGKSVDLDEVSGVRSDPATALDRFRYRGPHPKPFSELVTASEDAEPGASTTAAAMAQHKRPRPPKELCDDPVEPLEKRVRSSTSKEPPPVPSARVQAEEDFVLAIPDFDSDGEPIFEPDEPAPASIRSPPPGNPAESALSSHIQAVQRPPRSPSRPSHRTVTPASPACASRQVRTPTHSSPLRPVPSSINLPDEVLARLQTRRSSPLAADPPAPVAAAPRRSRASSTLEQPASSSPPAAPLGGIARVHAQLAHSTRLHASEGKSVDTAKAPATPERAAAATGGTQVPLTVEQQRQVRDLVREMEGLEGEAFEAFGETLPGEVPGEEVDDPDETLVDLIFDLPSPVEASAGTDEPYEPEPFAHRVPLGSCDRSQLPQQHGLSALADGDAIAQRSPSPVVAPARPPAEAPTSRWGATFLDKFPRAPTPPPVLPKPKAPASYRLVPLSIEGVISHLRAVAASPAGSAGPRADEVQYLRGEVTRLAGELALRDEAIGALSRSLREADGRVERAEEREAALRERESEWGAERERWRGKVDVLREVRRGLLGEVAELRARVDDLEGQDAHRSSSPEVRAENDEGRDAEEDELDEDVAGEVEGEVSAQDVDEDRAAETAFETTPRIGGASGAHHLRKKSDTTVSPSLASSSSWFNMLGLGRKDSRDRGNGTLPTYGKRQSSAAPRPFYSDSGPGPGRGGGGPLILLRNIILRPVYLLGRRGPLFPIVGFLVFLIFYLTYSTSPSSQSVKLRVQGAVGPYIPQRAADAIRWRSQGGRQQHFGSDNLHGGGVGAGRLAPLRASTARALDPRDLPAVGQDSRMPLVDGQPHPIPALMKKARKDWDDLQARQSSTFKQAVREYKRRYGRNPPKGFDKWYAFAKAHKVLLIDEFDLIDKDLLMYRAFKPSVLRKRVDHLPTIMDTTWTIRVEKGRVLREGPLAHHDRAKGVESLMSRFAHLLPDMTIIYNGHDNARIAVAAEERTRLEGLAKRGEYDDDEESPFEPKERGPFPNWGYPIFCPPGSPARELGFEGYGYHADLTATGFEMPPHPKGANGSLVADFKGYMDVCYAPHYRHTHCTTSWVFSHHPTPVIPMFTPGVQTTFGDVHALIVEQLELEAKHDPAWEERPFTSLQWRGQTSGPLWEATTPWRTTQRARLHLLSHQEDGRRNITITDERDVMRTIEVPNYRVNPLFLDTGMVGPAVQCVKEDGTCDKMFEVFQGYDRRLSFDRASLYKYVLDVDGNSWSGRFRRLMLSNAAVVKATIFPEFWTDWAIPWLHFIPMQVDYADMWDIMAFFRGGINGEGAHDDLGKEIAQAGKEWVKKCYRWADLEAYQFRLLLEYGRLYQDEDEPGSNDFTGNLARSPHLAAVLKSMLVSSLAALFATLVLSSSAAAAPAASAAHADGPIVDLGKYGKYLGTVENNGTVHSWKAIPYAAPPVGDLRFKAPRPLAPQNSTVQDVSADFDGQPTACVQFGTTSFVGVNAGPGQEDCLKAWIWAPAGAKKGDKLAVQVYTHGGGMQNSQSPNNPFGDFVGQDKGIIAVNCNYRLGLLGFWNSESAAGEGETANVGLLDSRFCVDWVHKNIAAFGGDPNNIAISGQSGGGGAIMTQLILYDGKKPNFHKAIPRSIQQYAAYPVKELTTRNDAFASSVNCTASASTKEGAAQQLACMRALPAETIRLAALNFSRTTQDDGFSWPGWLPSIDGETLTDQPSRLYAQGKIAKVPVIAAHVTNEVVRLSPNPSTNQTAQARSSIGPLITDELLSEVARIYPEPVVNASRDTNTYKDAVFRSFGLSNDFLADGGAWMVARAHAAKGLPSYMLRFNSPEPNPNYEGWYGASHSSDNYYLQNATSSMNATEAAVAHEWRAYVSSFLKYSNPNKAKLSTAPTWHMASDEYRFLPRLVVSQQLEATADPSAPTTTGMEIVPPNEWDRLMFWHSKNVTDLSRQ</sequence>
<evidence type="ECO:0000313" key="5">
    <source>
        <dbReference type="EMBL" id="GJN90648.1"/>
    </source>
</evidence>
<comment type="caution">
    <text evidence="5">The sequence shown here is derived from an EMBL/GenBank/DDBJ whole genome shotgun (WGS) entry which is preliminary data.</text>
</comment>
<gene>
    <name evidence="5" type="ORF">Rhopal_003660-T1</name>
</gene>
<feature type="compositionally biased region" description="Basic and acidic residues" evidence="3">
    <location>
        <begin position="130"/>
        <end position="146"/>
    </location>
</feature>
<evidence type="ECO:0000256" key="1">
    <source>
        <dbReference type="ARBA" id="ARBA00005964"/>
    </source>
</evidence>
<accession>A0AAV5GKA3</accession>
<feature type="compositionally biased region" description="Acidic residues" evidence="3">
    <location>
        <begin position="175"/>
        <end position="187"/>
    </location>
</feature>
<protein>
    <recommendedName>
        <fullName evidence="4">Glycosyl transferase CAP10 domain-containing protein</fullName>
    </recommendedName>
</protein>
<keyword evidence="6" id="KW-1185">Reference proteome</keyword>
<dbReference type="PANTHER" id="PTHR11559">
    <property type="entry name" value="CARBOXYLESTERASE"/>
    <property type="match status" value="1"/>
</dbReference>
<feature type="domain" description="Glycosyl transferase CAP10" evidence="4">
    <location>
        <begin position="1114"/>
        <end position="1405"/>
    </location>
</feature>
<name>A0AAV5GKA3_9BASI</name>
<evidence type="ECO:0000259" key="4">
    <source>
        <dbReference type="SMART" id="SM00672"/>
    </source>
</evidence>
<dbReference type="InterPro" id="IPR050309">
    <property type="entry name" value="Type-B_Carboxylest/Lipase"/>
</dbReference>
<feature type="region of interest" description="Disordered" evidence="3">
    <location>
        <begin position="625"/>
        <end position="754"/>
    </location>
</feature>
<organism evidence="5 6">
    <name type="scientific">Rhodotorula paludigena</name>
    <dbReference type="NCBI Taxonomy" id="86838"/>
    <lineage>
        <taxon>Eukaryota</taxon>
        <taxon>Fungi</taxon>
        <taxon>Dikarya</taxon>
        <taxon>Basidiomycota</taxon>
        <taxon>Pucciniomycotina</taxon>
        <taxon>Microbotryomycetes</taxon>
        <taxon>Sporidiobolales</taxon>
        <taxon>Sporidiobolaceae</taxon>
        <taxon>Rhodotorula</taxon>
    </lineage>
</organism>
<feature type="compositionally biased region" description="Acidic residues" evidence="3">
    <location>
        <begin position="646"/>
        <end position="674"/>
    </location>
</feature>
<dbReference type="GO" id="GO:0016787">
    <property type="term" value="F:hydrolase activity"/>
    <property type="evidence" value="ECO:0007669"/>
    <property type="project" value="UniProtKB-KW"/>
</dbReference>
<feature type="compositionally biased region" description="Basic residues" evidence="3">
    <location>
        <begin position="36"/>
        <end position="47"/>
    </location>
</feature>
<reference evidence="5 6" key="1">
    <citation type="submission" date="2021-12" db="EMBL/GenBank/DDBJ databases">
        <title>High titer production of polyol ester of fatty acids by Rhodotorula paludigena BS15 towards product separation-free biomass refinery.</title>
        <authorList>
            <person name="Mano J."/>
            <person name="Ono H."/>
            <person name="Tanaka T."/>
            <person name="Naito K."/>
            <person name="Sushida H."/>
            <person name="Ike M."/>
            <person name="Tokuyasu K."/>
            <person name="Kitaoka M."/>
        </authorList>
    </citation>
    <scope>NUCLEOTIDE SEQUENCE [LARGE SCALE GENOMIC DNA]</scope>
    <source>
        <strain evidence="5 6">BS15</strain>
    </source>
</reference>
<comment type="similarity">
    <text evidence="1">Belongs to the type-B carboxylesterase/lipase family.</text>
</comment>
<dbReference type="InterPro" id="IPR019826">
    <property type="entry name" value="Carboxylesterase_B_AS"/>
</dbReference>
<feature type="region of interest" description="Disordered" evidence="3">
    <location>
        <begin position="1"/>
        <end position="356"/>
    </location>
</feature>
<dbReference type="InterPro" id="IPR002018">
    <property type="entry name" value="CarbesteraseB"/>
</dbReference>
<dbReference type="InterPro" id="IPR006598">
    <property type="entry name" value="CAP10"/>
</dbReference>
<dbReference type="InterPro" id="IPR029058">
    <property type="entry name" value="AB_hydrolase_fold"/>
</dbReference>
<evidence type="ECO:0000256" key="3">
    <source>
        <dbReference type="SAM" id="MobiDB-lite"/>
    </source>
</evidence>
<dbReference type="SMART" id="SM00672">
    <property type="entry name" value="CAP10"/>
    <property type="match status" value="1"/>
</dbReference>
<evidence type="ECO:0000256" key="2">
    <source>
        <dbReference type="ARBA" id="ARBA00022801"/>
    </source>
</evidence>